<organism evidence="1 2">
    <name type="scientific">ssRNA phage SRR5466365_2</name>
    <dbReference type="NCBI Taxonomy" id="2786401"/>
    <lineage>
        <taxon>Viruses</taxon>
        <taxon>Riboviria</taxon>
        <taxon>Orthornavirae</taxon>
        <taxon>Lenarviricota</taxon>
        <taxon>Leviviricetes</taxon>
        <taxon>Norzivirales</taxon>
        <taxon>Fiersviridae</taxon>
        <taxon>Gehnevirus</taxon>
        <taxon>Gehnevirus pelenecus</taxon>
    </lineage>
</organism>
<dbReference type="RefSeq" id="YP_010769351.1">
    <property type="nucleotide sequence ID" value="NC_073948.1"/>
</dbReference>
<dbReference type="EMBL" id="BK014088">
    <property type="protein sequence ID" value="DAD52382.1"/>
    <property type="molecule type" value="Genomic_RNA"/>
</dbReference>
<dbReference type="GeneID" id="80398340"/>
<dbReference type="Proteomes" id="UP000683110">
    <property type="component" value="Segment"/>
</dbReference>
<name>A0A8S5L3P2_9VIRU</name>
<reference evidence="1" key="1">
    <citation type="submission" date="2020-09" db="EMBL/GenBank/DDBJ databases">
        <title>Leviviricetes taxonomy.</title>
        <authorList>
            <person name="Stockdale S.R."/>
            <person name="Callanan J."/>
            <person name="Adriaenssens E.M."/>
            <person name="Kuhn J.H."/>
            <person name="Rumnieks J."/>
            <person name="Shkoporov A."/>
            <person name="Draper L.A."/>
            <person name="Ross P."/>
            <person name="Hill C."/>
        </authorList>
    </citation>
    <scope>NUCLEOTIDE SEQUENCE</scope>
</reference>
<dbReference type="KEGG" id="vg:80398340"/>
<proteinExistence type="predicted"/>
<gene>
    <name evidence="1" type="primary">SRR5466365_2_2</name>
</gene>
<evidence type="ECO:0000313" key="1">
    <source>
        <dbReference type="EMBL" id="DAD52382.1"/>
    </source>
</evidence>
<sequence length="395" mass="44640">MPVRIRETPPQSVPGGQELRGESLFVDSLDAREELFPGFLAPNALKWRFAQLKRATAVPDLDGQYWVSYVEPSYNLDQLQSNLGCPHADWTSLASLARERFDNSLRKGNLSWGVQFAKYARTRDYLTQTWRDILSTIAGLDSFVRNMRKDELNRLRRLQRAGKLLAGHFPAVYFSLGNLLSNSRGLIDTFTKDAIVGNAVVRKRAGANFDTGIFDLSGTYTKAYEKLHGSTKVTLSAGVQVENPNHYLADRLGLLDLPGIAWDLVPWSWVVNMVSNSKQVIGQFTNDVGLELLGSSTTYTARYYWVMWGSRDRDDFPGKGSSYAELMKLYAKTRVVGDLPAIWPRFRAPELDASMTAVLSAMAFSRLRLIAWRIEGMRDKPRNWKEVFPPGYTHL</sequence>
<evidence type="ECO:0000313" key="2">
    <source>
        <dbReference type="Proteomes" id="UP000683110"/>
    </source>
</evidence>
<accession>A0A8S5L3P2</accession>
<protein>
    <submittedName>
        <fullName evidence="1">Maturation protein</fullName>
    </submittedName>
</protein>
<keyword evidence="2" id="KW-1185">Reference proteome</keyword>